<gene>
    <name evidence="2" type="ORF">ALP05_100498</name>
    <name evidence="1" type="ORF">ALQ84_100480</name>
</gene>
<sequence>MIRQPSARAQGLLLLKNGATFRKKRLTKVRNSGIVRAGLNTALVKVLQFPEASFGCLFAQRTSLDDPFIQRFRKSPPTKQPG</sequence>
<organism evidence="1 4">
    <name type="scientific">Pseudomonas caricapapayae</name>
    <dbReference type="NCBI Taxonomy" id="46678"/>
    <lineage>
        <taxon>Bacteria</taxon>
        <taxon>Pseudomonadati</taxon>
        <taxon>Pseudomonadota</taxon>
        <taxon>Gammaproteobacteria</taxon>
        <taxon>Pseudomonadales</taxon>
        <taxon>Pseudomonadaceae</taxon>
        <taxon>Pseudomonas</taxon>
    </lineage>
</organism>
<dbReference type="EMBL" id="RBUY01000107">
    <property type="protein sequence ID" value="RMV74651.1"/>
    <property type="molecule type" value="Genomic_DNA"/>
</dbReference>
<reference evidence="3 4" key="1">
    <citation type="submission" date="2018-08" db="EMBL/GenBank/DDBJ databases">
        <title>Recombination of ecologically and evolutionarily significant loci maintains genetic cohesion in the Pseudomonas syringae species complex.</title>
        <authorList>
            <person name="Dillon M."/>
            <person name="Thakur S."/>
            <person name="Almeida R.N.D."/>
            <person name="Weir B.S."/>
            <person name="Guttman D.S."/>
        </authorList>
    </citation>
    <scope>NUCLEOTIDE SEQUENCE [LARGE SCALE GENOMIC DNA]</scope>
    <source>
        <strain evidence="1 4">ICMP 4086</strain>
        <strain evidence="2 3">ICMP 7496</strain>
    </source>
</reference>
<dbReference type="OrthoDB" id="6959161at2"/>
<dbReference type="Proteomes" id="UP000278587">
    <property type="component" value="Unassembled WGS sequence"/>
</dbReference>
<dbReference type="EMBL" id="RBOC01000048">
    <property type="protein sequence ID" value="RMM12541.1"/>
    <property type="molecule type" value="Genomic_DNA"/>
</dbReference>
<dbReference type="Proteomes" id="UP000269872">
    <property type="component" value="Unassembled WGS sequence"/>
</dbReference>
<name>A0A0N8QSA3_9PSED</name>
<comment type="caution">
    <text evidence="1">The sequence shown here is derived from an EMBL/GenBank/DDBJ whole genome shotgun (WGS) entry which is preliminary data.</text>
</comment>
<dbReference type="AlphaFoldDB" id="A0A0N8QSA3"/>
<protein>
    <submittedName>
        <fullName evidence="1">Uncharacterized protein</fullName>
    </submittedName>
</protein>
<proteinExistence type="predicted"/>
<evidence type="ECO:0000313" key="1">
    <source>
        <dbReference type="EMBL" id="RMM12541.1"/>
    </source>
</evidence>
<evidence type="ECO:0000313" key="4">
    <source>
        <dbReference type="Proteomes" id="UP000278587"/>
    </source>
</evidence>
<accession>A0A0N8QSA3</accession>
<evidence type="ECO:0000313" key="3">
    <source>
        <dbReference type="Proteomes" id="UP000269872"/>
    </source>
</evidence>
<evidence type="ECO:0000313" key="2">
    <source>
        <dbReference type="EMBL" id="RMV74651.1"/>
    </source>
</evidence>